<feature type="compositionally biased region" description="Low complexity" evidence="1">
    <location>
        <begin position="40"/>
        <end position="52"/>
    </location>
</feature>
<dbReference type="EMBL" id="LC001872">
    <property type="protein sequence ID" value="BAS31059.1"/>
    <property type="molecule type" value="mRNA"/>
</dbReference>
<proteinExistence type="evidence at transcript level"/>
<reference evidence="2" key="1">
    <citation type="submission" date="2014-09" db="EMBL/GenBank/DDBJ databases">
        <title>Gene expression analysis in the larval silk gland of the eri silkworm, Samia cynthia ricini.</title>
        <authorList>
            <person name="Tsubota T."/>
            <person name="Yamamoto K."/>
            <person name="Mita K."/>
            <person name="Sezutsu H."/>
        </authorList>
    </citation>
    <scope>NUCLEOTIDE SEQUENCE</scope>
</reference>
<feature type="region of interest" description="Disordered" evidence="1">
    <location>
        <begin position="40"/>
        <end position="60"/>
    </location>
</feature>
<evidence type="ECO:0000313" key="2">
    <source>
        <dbReference type="EMBL" id="BAS31059.1"/>
    </source>
</evidence>
<protein>
    <submittedName>
        <fullName evidence="2">Seroin2</fullName>
    </submittedName>
</protein>
<sequence>MNMLPPFPKFKMPVFKPFPRMDPNEIRNHVAGPNEKFSAVSTSSHTFSSNNNGKITAGGGISTIVNDGKKVKESVLVYGD</sequence>
<accession>A0A0M4UT87</accession>
<organism evidence="2">
    <name type="scientific">Samia ricini</name>
    <name type="common">Indian eri silkmoth</name>
    <name type="synonym">Samia cynthia ricini</name>
    <dbReference type="NCBI Taxonomy" id="63990"/>
    <lineage>
        <taxon>Eukaryota</taxon>
        <taxon>Metazoa</taxon>
        <taxon>Ecdysozoa</taxon>
        <taxon>Arthropoda</taxon>
        <taxon>Hexapoda</taxon>
        <taxon>Insecta</taxon>
        <taxon>Pterygota</taxon>
        <taxon>Neoptera</taxon>
        <taxon>Endopterygota</taxon>
        <taxon>Lepidoptera</taxon>
        <taxon>Glossata</taxon>
        <taxon>Ditrysia</taxon>
        <taxon>Bombycoidea</taxon>
        <taxon>Saturniidae</taxon>
        <taxon>Saturniinae</taxon>
        <taxon>Attacini</taxon>
        <taxon>Samia</taxon>
    </lineage>
</organism>
<dbReference type="AlphaFoldDB" id="A0A0M4UT87"/>
<name>A0A0M4UT87_SAMRI</name>
<evidence type="ECO:0000256" key="1">
    <source>
        <dbReference type="SAM" id="MobiDB-lite"/>
    </source>
</evidence>